<evidence type="ECO:0000313" key="3">
    <source>
        <dbReference type="Proteomes" id="UP001291912"/>
    </source>
</evidence>
<feature type="region of interest" description="Disordered" evidence="1">
    <location>
        <begin position="194"/>
        <end position="214"/>
    </location>
</feature>
<evidence type="ECO:0000313" key="2">
    <source>
        <dbReference type="EMBL" id="MDZ8160330.1"/>
    </source>
</evidence>
<keyword evidence="3" id="KW-1185">Reference proteome</keyword>
<comment type="caution">
    <text evidence="2">The sequence shown here is derived from an EMBL/GenBank/DDBJ whole genome shotgun (WGS) entry which is preliminary data.</text>
</comment>
<evidence type="ECO:0000256" key="1">
    <source>
        <dbReference type="SAM" id="MobiDB-lite"/>
    </source>
</evidence>
<organism evidence="2 3">
    <name type="scientific">Microbacterium aquimaris</name>
    <dbReference type="NCBI Taxonomy" id="459816"/>
    <lineage>
        <taxon>Bacteria</taxon>
        <taxon>Bacillati</taxon>
        <taxon>Actinomycetota</taxon>
        <taxon>Actinomycetes</taxon>
        <taxon>Micrococcales</taxon>
        <taxon>Microbacteriaceae</taxon>
        <taxon>Microbacterium</taxon>
    </lineage>
</organism>
<protein>
    <submittedName>
        <fullName evidence="2">Transposase</fullName>
    </submittedName>
</protein>
<reference evidence="2 3" key="1">
    <citation type="submission" date="2023-10" db="EMBL/GenBank/DDBJ databases">
        <title>Microbacterium xanthum sp. nov., isolated from seaweed.</title>
        <authorList>
            <person name="Lee S.D."/>
        </authorList>
    </citation>
    <scope>NUCLEOTIDE SEQUENCE [LARGE SCALE GENOMIC DNA]</scope>
    <source>
        <strain evidence="2 3">KCTC 19124</strain>
    </source>
</reference>
<dbReference type="Proteomes" id="UP001291912">
    <property type="component" value="Unassembled WGS sequence"/>
</dbReference>
<dbReference type="RefSeq" id="WP_194423066.1">
    <property type="nucleotide sequence ID" value="NZ_BAAAPT010000001.1"/>
</dbReference>
<accession>A0ABU5N2M1</accession>
<sequence length="281" mass="29429">MSQDEVDEVAAELYALPPTAFTAARNARAAAVGGDVGSRIKALRKPTVSAWTVDLLAREGDLGEALDLAAALREAQDDLDAAELARLSGQRRQLVAALTAQAVSLAEAAGVTVSAAARDDVHKTLNAAVLDAAAAAAVRTARMVRPLEATGFGTVDAAGLADVVGGSLPGVEVDPPRDDLAQRRARRAAEKAAREADRAANDAARDEAKLAERRDRARHKLDHVRERLDDLRRDIARLEADEAAAAATLTELEDRLGAAASTARAAAARAEDARRSLTELS</sequence>
<name>A0ABU5N2M1_9MICO</name>
<dbReference type="EMBL" id="JAWJYN010000001">
    <property type="protein sequence ID" value="MDZ8160330.1"/>
    <property type="molecule type" value="Genomic_DNA"/>
</dbReference>
<gene>
    <name evidence="2" type="ORF">R2Q92_00665</name>
</gene>
<proteinExistence type="predicted"/>